<keyword evidence="2" id="KW-0430">Lectin</keyword>
<dbReference type="SMART" id="SM00034">
    <property type="entry name" value="CLECT"/>
    <property type="match status" value="1"/>
</dbReference>
<dbReference type="InterPro" id="IPR016187">
    <property type="entry name" value="CTDL_fold"/>
</dbReference>
<dbReference type="PANTHER" id="PTHR45710">
    <property type="entry name" value="C-TYPE LECTIN DOMAIN-CONTAINING PROTEIN 180"/>
    <property type="match status" value="1"/>
</dbReference>
<dbReference type="Proteomes" id="UP001652640">
    <property type="component" value="Unplaced"/>
</dbReference>
<feature type="domain" description="C-type lectin" evidence="4">
    <location>
        <begin position="71"/>
        <end position="175"/>
    </location>
</feature>
<evidence type="ECO:0000259" key="4">
    <source>
        <dbReference type="PROSITE" id="PS50041"/>
    </source>
</evidence>
<name>A0ABM4HX17_ODOVR</name>
<evidence type="ECO:0000256" key="3">
    <source>
        <dbReference type="SAM" id="Phobius"/>
    </source>
</evidence>
<dbReference type="RefSeq" id="XP_070320114.1">
    <property type="nucleotide sequence ID" value="XM_070464013.1"/>
</dbReference>
<dbReference type="InterPro" id="IPR001304">
    <property type="entry name" value="C-type_lectin-like"/>
</dbReference>
<reference evidence="6" key="1">
    <citation type="submission" date="2025-08" db="UniProtKB">
        <authorList>
            <consortium name="RefSeq"/>
        </authorList>
    </citation>
    <scope>IDENTIFICATION</scope>
    <source>
        <tissue evidence="6">Tongue muscle</tissue>
    </source>
</reference>
<keyword evidence="3" id="KW-0472">Membrane</keyword>
<dbReference type="PROSITE" id="PS50041">
    <property type="entry name" value="C_TYPE_LECTIN_2"/>
    <property type="match status" value="1"/>
</dbReference>
<dbReference type="InterPro" id="IPR033992">
    <property type="entry name" value="NKR-like_CTLD"/>
</dbReference>
<evidence type="ECO:0000313" key="6">
    <source>
        <dbReference type="RefSeq" id="XP_070320114.1"/>
    </source>
</evidence>
<feature type="transmembrane region" description="Helical" evidence="3">
    <location>
        <begin position="24"/>
        <end position="50"/>
    </location>
</feature>
<proteinExistence type="predicted"/>
<sequence length="191" mass="21620">MDIAGEGKDLQKKGLAITSPVTPAKLYCCIVIIIVLIALNVVLLFTLVAVRSRKPDPHVLYVACPKGWIGFGYKCFYFSEDSKNWTFSQTFCTSLGAVLVQFETEEELNFLKRYKDSSDNWIGLSRESSNHPWKWTDNSKYNASFVITGTGECAYLNDIRISSSRVYANRKWICSKTNSNVFIPLSTSRPF</sequence>
<evidence type="ECO:0000256" key="2">
    <source>
        <dbReference type="ARBA" id="ARBA00022734"/>
    </source>
</evidence>
<dbReference type="CDD" id="cd03593">
    <property type="entry name" value="CLECT_NK_receptors_like"/>
    <property type="match status" value="1"/>
</dbReference>
<dbReference type="Gene3D" id="3.10.100.10">
    <property type="entry name" value="Mannose-Binding Protein A, subunit A"/>
    <property type="match status" value="1"/>
</dbReference>
<dbReference type="Pfam" id="PF00059">
    <property type="entry name" value="Lectin_C"/>
    <property type="match status" value="1"/>
</dbReference>
<evidence type="ECO:0000256" key="1">
    <source>
        <dbReference type="ARBA" id="ARBA00004401"/>
    </source>
</evidence>
<dbReference type="GeneID" id="110143548"/>
<dbReference type="InterPro" id="IPR016186">
    <property type="entry name" value="C-type_lectin-like/link_sf"/>
</dbReference>
<organism evidence="5 6">
    <name type="scientific">Odocoileus virginianus</name>
    <name type="common">White-tailed deer</name>
    <dbReference type="NCBI Taxonomy" id="9874"/>
    <lineage>
        <taxon>Eukaryota</taxon>
        <taxon>Metazoa</taxon>
        <taxon>Chordata</taxon>
        <taxon>Craniata</taxon>
        <taxon>Vertebrata</taxon>
        <taxon>Euteleostomi</taxon>
        <taxon>Mammalia</taxon>
        <taxon>Eutheria</taxon>
        <taxon>Laurasiatheria</taxon>
        <taxon>Artiodactyla</taxon>
        <taxon>Ruminantia</taxon>
        <taxon>Pecora</taxon>
        <taxon>Cervidae</taxon>
        <taxon>Odocoileinae</taxon>
        <taxon>Odocoileus</taxon>
    </lineage>
</organism>
<accession>A0ABM4HX17</accession>
<dbReference type="InterPro" id="IPR050828">
    <property type="entry name" value="C-type_lectin/matrix_domain"/>
</dbReference>
<dbReference type="SUPFAM" id="SSF56436">
    <property type="entry name" value="C-type lectin-like"/>
    <property type="match status" value="1"/>
</dbReference>
<keyword evidence="3" id="KW-0812">Transmembrane</keyword>
<keyword evidence="5" id="KW-1185">Reference proteome</keyword>
<protein>
    <submittedName>
        <fullName evidence="6">C-type lectin domain family 2 member D11-like</fullName>
    </submittedName>
</protein>
<gene>
    <name evidence="6" type="primary">LOC110143548</name>
</gene>
<keyword evidence="3" id="KW-1133">Transmembrane helix</keyword>
<evidence type="ECO:0000313" key="5">
    <source>
        <dbReference type="Proteomes" id="UP001652640"/>
    </source>
</evidence>
<dbReference type="PANTHER" id="PTHR45710:SF35">
    <property type="entry name" value="C-TYPE LECTIN DOMAIN FAMILY 2 MEMBER D"/>
    <property type="match status" value="1"/>
</dbReference>
<comment type="subcellular location">
    <subcellularLocation>
        <location evidence="1">Cell membrane</location>
        <topology evidence="1">Single-pass type II membrane protein</topology>
    </subcellularLocation>
</comment>